<dbReference type="SUPFAM" id="SSF52540">
    <property type="entry name" value="P-loop containing nucleoside triphosphate hydrolases"/>
    <property type="match status" value="1"/>
</dbReference>
<proteinExistence type="predicted"/>
<reference evidence="1 2" key="1">
    <citation type="submission" date="2024-03" db="EMBL/GenBank/DDBJ databases">
        <title>The Acrasis kona genome and developmental transcriptomes reveal deep origins of eukaryotic multicellular pathways.</title>
        <authorList>
            <person name="Sheikh S."/>
            <person name="Fu C.-J."/>
            <person name="Brown M.W."/>
            <person name="Baldauf S.L."/>
        </authorList>
    </citation>
    <scope>NUCLEOTIDE SEQUENCE [LARGE SCALE GENOMIC DNA]</scope>
    <source>
        <strain evidence="1 2">ATCC MYA-3509</strain>
    </source>
</reference>
<gene>
    <name evidence="1" type="ORF">AKO1_010967</name>
</gene>
<comment type="caution">
    <text evidence="1">The sequence shown here is derived from an EMBL/GenBank/DDBJ whole genome shotgun (WGS) entry which is preliminary data.</text>
</comment>
<dbReference type="Proteomes" id="UP001431209">
    <property type="component" value="Unassembled WGS sequence"/>
</dbReference>
<dbReference type="CDD" id="cd00009">
    <property type="entry name" value="AAA"/>
    <property type="match status" value="1"/>
</dbReference>
<organism evidence="1 2">
    <name type="scientific">Acrasis kona</name>
    <dbReference type="NCBI Taxonomy" id="1008807"/>
    <lineage>
        <taxon>Eukaryota</taxon>
        <taxon>Discoba</taxon>
        <taxon>Heterolobosea</taxon>
        <taxon>Tetramitia</taxon>
        <taxon>Eutetramitia</taxon>
        <taxon>Acrasidae</taxon>
        <taxon>Acrasis</taxon>
    </lineage>
</organism>
<dbReference type="EMBL" id="JAOPGA020000585">
    <property type="protein sequence ID" value="KAL0479654.1"/>
    <property type="molecule type" value="Genomic_DNA"/>
</dbReference>
<protein>
    <recommendedName>
        <fullName evidence="3">AAA+ ATPase domain-containing protein</fullName>
    </recommendedName>
</protein>
<dbReference type="InterPro" id="IPR027417">
    <property type="entry name" value="P-loop_NTPase"/>
</dbReference>
<evidence type="ECO:0000313" key="1">
    <source>
        <dbReference type="EMBL" id="KAL0479654.1"/>
    </source>
</evidence>
<sequence>MAHFDRKVLCVIAELVLRVGMKTFHSRDPVKPENSFYVDPNEWNQQYLQPIIDQGKHAILLGPSQSGKTSRALLYQSVLKCNGYLCLYISAMNMALPPSDLFNRFKLEMKDQLLQFGQKYQIDFNSFAGFFDSKFNKPMVLIIDEIDALGAAHVNAEQRREFLSVIKSQKDRRIAGGIVTLVATIAISNVFVINDTIGSSAYIMDVVYAPFFSLDQTRTLFSQYETQNGISVDPKIVEQIYEFTNGAPGLTAIMGQQLDNEKKRLKRVPNPSEWHTFLNSKTCIRNVLQTANYSLMYNHLLRDKHVFNILLDHLSNKRPLGAIQKDDLDFLQKINVIRVVKNNVTVANPFVLCLIAYMMRKEPSNRQNPTLLSPNGNVDVKNLILEAAKLINPFDVLLQEKQASNNHCSNCPPGYKEITYVNAFKKAMEELMQAYQHSKIY</sequence>
<keyword evidence="2" id="KW-1185">Reference proteome</keyword>
<accession>A0AAW2YSR2</accession>
<dbReference type="AlphaFoldDB" id="A0AAW2YSR2"/>
<evidence type="ECO:0008006" key="3">
    <source>
        <dbReference type="Google" id="ProtNLM"/>
    </source>
</evidence>
<dbReference type="Gene3D" id="3.40.50.300">
    <property type="entry name" value="P-loop containing nucleotide triphosphate hydrolases"/>
    <property type="match status" value="1"/>
</dbReference>
<evidence type="ECO:0000313" key="2">
    <source>
        <dbReference type="Proteomes" id="UP001431209"/>
    </source>
</evidence>
<name>A0AAW2YSR2_9EUKA</name>